<accession>A0A2A6Z7D7</accession>
<evidence type="ECO:0000313" key="2">
    <source>
        <dbReference type="Proteomes" id="UP000220752"/>
    </source>
</evidence>
<proteinExistence type="predicted"/>
<dbReference type="InterPro" id="IPR037914">
    <property type="entry name" value="SpoVT-AbrB_sf"/>
</dbReference>
<dbReference type="SUPFAM" id="SSF89447">
    <property type="entry name" value="AbrB/MazE/MraZ-like"/>
    <property type="match status" value="1"/>
</dbReference>
<sequence length="88" mass="9822">MLTELRTKSQITIPKDIVMKMGLREGDKLEIVEKDGVIELMPVAVYPKKYLDELRSEINEAKAKIAAGEQPVFDTVDALFEALDGADE</sequence>
<name>A0A2A6Z7D7_9FIRM</name>
<dbReference type="Pfam" id="PF04014">
    <property type="entry name" value="MazE_antitoxin"/>
    <property type="match status" value="1"/>
</dbReference>
<organism evidence="1 2">
    <name type="scientific">Faecalibacterium langellae</name>
    <dbReference type="NCBI Taxonomy" id="3435293"/>
    <lineage>
        <taxon>Bacteria</taxon>
        <taxon>Bacillati</taxon>
        <taxon>Bacillota</taxon>
        <taxon>Clostridia</taxon>
        <taxon>Eubacteriales</taxon>
        <taxon>Oscillospiraceae</taxon>
        <taxon>Faecalibacterium</taxon>
    </lineage>
</organism>
<evidence type="ECO:0000313" key="1">
    <source>
        <dbReference type="EMBL" id="PDX57284.1"/>
    </source>
</evidence>
<dbReference type="EMBL" id="NMTQ01000037">
    <property type="protein sequence ID" value="PDX57284.1"/>
    <property type="molecule type" value="Genomic_DNA"/>
</dbReference>
<comment type="caution">
    <text evidence="1">The sequence shown here is derived from an EMBL/GenBank/DDBJ whole genome shotgun (WGS) entry which is preliminary data.</text>
</comment>
<dbReference type="Proteomes" id="UP000220752">
    <property type="component" value="Unassembled WGS sequence"/>
</dbReference>
<dbReference type="SMART" id="SM00966">
    <property type="entry name" value="SpoVT_AbrB"/>
    <property type="match status" value="1"/>
</dbReference>
<protein>
    <submittedName>
        <fullName evidence="1">AbrB family transcriptional regulator</fullName>
    </submittedName>
</protein>
<dbReference type="NCBIfam" id="TIGR01439">
    <property type="entry name" value="lp_hng_hel_AbrB"/>
    <property type="match status" value="1"/>
</dbReference>
<keyword evidence="2" id="KW-1185">Reference proteome</keyword>
<dbReference type="Gene3D" id="2.10.260.10">
    <property type="match status" value="1"/>
</dbReference>
<gene>
    <name evidence="1" type="ORF">CGS46_12205</name>
</gene>
<dbReference type="InterPro" id="IPR007159">
    <property type="entry name" value="SpoVT-AbrB_dom"/>
</dbReference>
<reference evidence="1 2" key="1">
    <citation type="journal article" date="2017" name="Front. Microbiol.">
        <title>New Insights into the Diversity of the Genus Faecalibacterium.</title>
        <authorList>
            <person name="Benevides L."/>
            <person name="Burman S."/>
            <person name="Martin R."/>
            <person name="Robert V."/>
            <person name="Thomas M."/>
            <person name="Miquel S."/>
            <person name="Chain F."/>
            <person name="Sokol H."/>
            <person name="Bermudez-Humaran L.G."/>
            <person name="Morrison M."/>
            <person name="Langella P."/>
            <person name="Azevedo V.A."/>
            <person name="Chatel J.M."/>
            <person name="Soares S."/>
        </authorList>
    </citation>
    <scope>NUCLEOTIDE SEQUENCE [LARGE SCALE GENOMIC DNA]</scope>
    <source>
        <strain evidence="2">CNCM I-4540</strain>
    </source>
</reference>
<dbReference type="GO" id="GO:0003677">
    <property type="term" value="F:DNA binding"/>
    <property type="evidence" value="ECO:0007669"/>
    <property type="project" value="UniProtKB-KW"/>
</dbReference>